<name>C6Q1E3_9CLOT</name>
<dbReference type="Proteomes" id="UP000004198">
    <property type="component" value="Unassembled WGS sequence"/>
</dbReference>
<dbReference type="EMBL" id="ACVI01000136">
    <property type="protein sequence ID" value="EET84695.1"/>
    <property type="molecule type" value="Genomic_DNA"/>
</dbReference>
<reference evidence="1 2" key="1">
    <citation type="submission" date="2009-06" db="EMBL/GenBank/DDBJ databases">
        <title>The draft genome of Clostridium carboxidivorans P7.</title>
        <authorList>
            <consortium name="US DOE Joint Genome Institute (JGI-PGF)"/>
            <person name="Lucas S."/>
            <person name="Copeland A."/>
            <person name="Lapidus A."/>
            <person name="Glavina del Rio T."/>
            <person name="Tice H."/>
            <person name="Bruce D."/>
            <person name="Goodwin L."/>
            <person name="Pitluck S."/>
            <person name="Larimer F."/>
            <person name="Land M.L."/>
            <person name="Hauser L."/>
            <person name="Hemme C.L."/>
        </authorList>
    </citation>
    <scope>NUCLEOTIDE SEQUENCE [LARGE SCALE GENOMIC DNA]</scope>
    <source>
        <strain evidence="1 2">P7</strain>
    </source>
</reference>
<dbReference type="Gene3D" id="3.40.50.300">
    <property type="entry name" value="P-loop containing nucleotide triphosphate hydrolases"/>
    <property type="match status" value="1"/>
</dbReference>
<proteinExistence type="predicted"/>
<evidence type="ECO:0000313" key="2">
    <source>
        <dbReference type="Proteomes" id="UP000004198"/>
    </source>
</evidence>
<dbReference type="eggNOG" id="COG2256">
    <property type="taxonomic scope" value="Bacteria"/>
</dbReference>
<gene>
    <name evidence="1" type="ORF">CcarbDRAFT_4860</name>
</gene>
<protein>
    <submittedName>
        <fullName evidence="1">ATPase-like protein</fullName>
    </submittedName>
</protein>
<organism evidence="1 2">
    <name type="scientific">Clostridium carboxidivorans P7</name>
    <dbReference type="NCBI Taxonomy" id="536227"/>
    <lineage>
        <taxon>Bacteria</taxon>
        <taxon>Bacillati</taxon>
        <taxon>Bacillota</taxon>
        <taxon>Clostridia</taxon>
        <taxon>Eubacteriales</taxon>
        <taxon>Clostridiaceae</taxon>
        <taxon>Clostridium</taxon>
    </lineage>
</organism>
<dbReference type="InterPro" id="IPR027417">
    <property type="entry name" value="P-loop_NTPase"/>
</dbReference>
<accession>C6Q1E3</accession>
<evidence type="ECO:0000313" key="1">
    <source>
        <dbReference type="EMBL" id="EET84695.1"/>
    </source>
</evidence>
<keyword evidence="2" id="KW-1185">Reference proteome</keyword>
<sequence>MNPLANKIRPKNLDEVIGQKHLLGEGKILQDMISSGHLMNMIFLWTSRYRKNYCS</sequence>
<comment type="caution">
    <text evidence="1">The sequence shown here is derived from an EMBL/GenBank/DDBJ whole genome shotgun (WGS) entry which is preliminary data.</text>
</comment>
<dbReference type="AlphaFoldDB" id="C6Q1E3"/>